<keyword evidence="1" id="KW-0812">Transmembrane</keyword>
<name>A0ABV7E057_9RHOB</name>
<organism evidence="3 4">
    <name type="scientific">Tabrizicola soli</name>
    <dbReference type="NCBI Taxonomy" id="2185115"/>
    <lineage>
        <taxon>Bacteria</taxon>
        <taxon>Pseudomonadati</taxon>
        <taxon>Pseudomonadota</taxon>
        <taxon>Alphaproteobacteria</taxon>
        <taxon>Rhodobacterales</taxon>
        <taxon>Paracoccaceae</taxon>
        <taxon>Tabrizicola</taxon>
    </lineage>
</organism>
<dbReference type="Pfam" id="PF09990">
    <property type="entry name" value="DUF2231"/>
    <property type="match status" value="1"/>
</dbReference>
<keyword evidence="1" id="KW-0472">Membrane</keyword>
<dbReference type="EMBL" id="JBHRSM010000054">
    <property type="protein sequence ID" value="MFC3088561.1"/>
    <property type="molecule type" value="Genomic_DNA"/>
</dbReference>
<dbReference type="RefSeq" id="WP_197644035.1">
    <property type="nucleotide sequence ID" value="NZ_JAEACP010000010.1"/>
</dbReference>
<evidence type="ECO:0000259" key="2">
    <source>
        <dbReference type="Pfam" id="PF09990"/>
    </source>
</evidence>
<feature type="transmembrane region" description="Helical" evidence="1">
    <location>
        <begin position="58"/>
        <end position="81"/>
    </location>
</feature>
<evidence type="ECO:0000313" key="4">
    <source>
        <dbReference type="Proteomes" id="UP001595445"/>
    </source>
</evidence>
<evidence type="ECO:0000256" key="1">
    <source>
        <dbReference type="SAM" id="Phobius"/>
    </source>
</evidence>
<comment type="caution">
    <text evidence="3">The sequence shown here is derived from an EMBL/GenBank/DDBJ whole genome shotgun (WGS) entry which is preliminary data.</text>
</comment>
<feature type="domain" description="DUF2231" evidence="2">
    <location>
        <begin position="30"/>
        <end position="137"/>
    </location>
</feature>
<accession>A0ABV7E057</accession>
<feature type="transmembrane region" description="Helical" evidence="1">
    <location>
        <begin position="88"/>
        <end position="110"/>
    </location>
</feature>
<reference evidence="4" key="1">
    <citation type="journal article" date="2019" name="Int. J. Syst. Evol. Microbiol.">
        <title>The Global Catalogue of Microorganisms (GCM) 10K type strain sequencing project: providing services to taxonomists for standard genome sequencing and annotation.</title>
        <authorList>
            <consortium name="The Broad Institute Genomics Platform"/>
            <consortium name="The Broad Institute Genome Sequencing Center for Infectious Disease"/>
            <person name="Wu L."/>
            <person name="Ma J."/>
        </authorList>
    </citation>
    <scope>NUCLEOTIDE SEQUENCE [LARGE SCALE GENOMIC DNA]</scope>
    <source>
        <strain evidence="4">KCTC 62102</strain>
    </source>
</reference>
<evidence type="ECO:0000313" key="3">
    <source>
        <dbReference type="EMBL" id="MFC3088561.1"/>
    </source>
</evidence>
<proteinExistence type="predicted"/>
<protein>
    <submittedName>
        <fullName evidence="3">DUF2231 domain-containing protein</fullName>
    </submittedName>
</protein>
<sequence length="148" mass="16054">MALQHSDPPIHSPLRVGPAALPGQETLTCFAAAFFTLALLTDWAYVQTMILTWQDFSSWLLFAGLVAGGIAVLLWLIGLALYRQRPVWIIVILNALVLAAAFLNSLVHAGDGWTAIVPWGIGLSLVTCVLMLASAVLRRQAFHRIHAA</sequence>
<dbReference type="Proteomes" id="UP001595445">
    <property type="component" value="Unassembled WGS sequence"/>
</dbReference>
<gene>
    <name evidence="3" type="ORF">ACFOD6_21185</name>
</gene>
<keyword evidence="1" id="KW-1133">Transmembrane helix</keyword>
<keyword evidence="4" id="KW-1185">Reference proteome</keyword>
<feature type="transmembrane region" description="Helical" evidence="1">
    <location>
        <begin position="116"/>
        <end position="137"/>
    </location>
</feature>
<dbReference type="InterPro" id="IPR019251">
    <property type="entry name" value="DUF2231_TM"/>
</dbReference>